<dbReference type="AlphaFoldDB" id="A0A1Z1MQ35"/>
<evidence type="ECO:0000313" key="1">
    <source>
        <dbReference type="EMBL" id="ARW68046.1"/>
    </source>
</evidence>
<dbReference type="EMBL" id="MF101450">
    <property type="protein sequence ID" value="ARW68046.1"/>
    <property type="molecule type" value="Genomic_DNA"/>
</dbReference>
<organism evidence="1">
    <name type="scientific">Cliftonaea pectinata</name>
    <dbReference type="NCBI Taxonomy" id="2007206"/>
    <lineage>
        <taxon>Eukaryota</taxon>
        <taxon>Rhodophyta</taxon>
        <taxon>Florideophyceae</taxon>
        <taxon>Rhodymeniophycidae</taxon>
        <taxon>Ceramiales</taxon>
        <taxon>Rhodomelaceae</taxon>
        <taxon>Polyzonieae</taxon>
        <taxon>Cliftonaea</taxon>
    </lineage>
</organism>
<dbReference type="SUPFAM" id="SSF56672">
    <property type="entry name" value="DNA/RNA polymerases"/>
    <property type="match status" value="1"/>
</dbReference>
<geneLocation type="chloroplast" evidence="1"/>
<dbReference type="RefSeq" id="YP_009398804.1">
    <property type="nucleotide sequence ID" value="NC_035294.1"/>
</dbReference>
<reference evidence="1" key="1">
    <citation type="journal article" date="2017" name="J. Phycol.">
        <title>Analysis of chloroplast genomes and a supermatrix inform reclassification of the Rhodomelaceae (Rhodophyta).</title>
        <authorList>
            <person name="Diaz-Tapia P."/>
            <person name="Maggs C.A."/>
            <person name="West J.A."/>
            <person name="Verbruggen H."/>
        </authorList>
    </citation>
    <scope>NUCLEOTIDE SEQUENCE</scope>
    <source>
        <strain evidence="1">PD1561</strain>
    </source>
</reference>
<accession>A0A1Z1MQ35</accession>
<gene>
    <name evidence="1" type="primary">orf244</name>
</gene>
<name>A0A1Z1MQ35_9FLOR</name>
<sequence>MSWYPPNNTRDILKTNSEIEENSDEICNNDYTRIYSREIHLSILQEDGLEWIRNCLGKQEREELLEKAFVIAAAFYPKSLQCKTIEEFNQKRIMKTGENHSFAYIEGRRTLITKISHENHYWYKENIGDILTDKLIDLRKSYSKEVPSEEKMNSFIKLVINTSYGDLVSPYFYIANTIVGNNITARARCMAWYMEKSLHGTQTITDGCSFNINKVTKSRYTLTNKKYFYLKKRDHKKIYHLVIL</sequence>
<dbReference type="GeneID" id="33361533"/>
<dbReference type="InterPro" id="IPR043502">
    <property type="entry name" value="DNA/RNA_pol_sf"/>
</dbReference>
<proteinExistence type="predicted"/>
<keyword evidence="1" id="KW-0934">Plastid</keyword>
<protein>
    <recommendedName>
        <fullName evidence="2">DNA-directed DNA polymerase</fullName>
    </recommendedName>
</protein>
<evidence type="ECO:0008006" key="2">
    <source>
        <dbReference type="Google" id="ProtNLM"/>
    </source>
</evidence>
<keyword evidence="1" id="KW-0150">Chloroplast</keyword>